<accession>A0ABS4ZI30</accession>
<evidence type="ECO:0000256" key="1">
    <source>
        <dbReference type="SAM" id="Phobius"/>
    </source>
</evidence>
<evidence type="ECO:0000313" key="2">
    <source>
        <dbReference type="EMBL" id="MBP2436927.1"/>
    </source>
</evidence>
<dbReference type="Proteomes" id="UP001519362">
    <property type="component" value="Unassembled WGS sequence"/>
</dbReference>
<comment type="caution">
    <text evidence="2">The sequence shown here is derived from an EMBL/GenBank/DDBJ whole genome shotgun (WGS) entry which is preliminary data.</text>
</comment>
<protein>
    <submittedName>
        <fullName evidence="2">Uncharacterized protein</fullName>
    </submittedName>
</protein>
<gene>
    <name evidence="2" type="ORF">JOF34_001513</name>
</gene>
<keyword evidence="1" id="KW-0812">Transmembrane</keyword>
<sequence>MRNEELSVPPELEGDDDIRQSYVYRRNRRVRGVAWIVIAALILAGGGSTVLLTLFG</sequence>
<evidence type="ECO:0000313" key="3">
    <source>
        <dbReference type="Proteomes" id="UP001519362"/>
    </source>
</evidence>
<proteinExistence type="predicted"/>
<dbReference type="EMBL" id="JAGIOL010000001">
    <property type="protein sequence ID" value="MBP2436927.1"/>
    <property type="molecule type" value="Genomic_DNA"/>
</dbReference>
<feature type="transmembrane region" description="Helical" evidence="1">
    <location>
        <begin position="33"/>
        <end position="55"/>
    </location>
</feature>
<dbReference type="RefSeq" id="WP_165131317.1">
    <property type="nucleotide sequence ID" value="NZ_CP049253.1"/>
</dbReference>
<keyword evidence="3" id="KW-1185">Reference proteome</keyword>
<keyword evidence="1" id="KW-1133">Transmembrane helix</keyword>
<keyword evidence="1" id="KW-0472">Membrane</keyword>
<name>A0ABS4ZI30_9MICO</name>
<reference evidence="2 3" key="1">
    <citation type="submission" date="2021-03" db="EMBL/GenBank/DDBJ databases">
        <title>Sequencing the genomes of 1000 actinobacteria strains.</title>
        <authorList>
            <person name="Klenk H.-P."/>
        </authorList>
    </citation>
    <scope>NUCLEOTIDE SEQUENCE [LARGE SCALE GENOMIC DNA]</scope>
    <source>
        <strain evidence="2 3">DSM 24221</strain>
    </source>
</reference>
<organism evidence="2 3">
    <name type="scientific">Microbacterium amylolyticum</name>
    <dbReference type="NCBI Taxonomy" id="936337"/>
    <lineage>
        <taxon>Bacteria</taxon>
        <taxon>Bacillati</taxon>
        <taxon>Actinomycetota</taxon>
        <taxon>Actinomycetes</taxon>
        <taxon>Micrococcales</taxon>
        <taxon>Microbacteriaceae</taxon>
        <taxon>Microbacterium</taxon>
    </lineage>
</organism>